<dbReference type="NCBIfam" id="TIGR04514">
    <property type="entry name" value="GWxTD_dom"/>
    <property type="match status" value="1"/>
</dbReference>
<sequence>MVALTLHPLATLSAQTRPTAPSAEIDSLIQRGLSLVAKGDTAEALEVLEQATDRAPRNLEALYQRGRLLTRTTSLGFNNTPRQVLAWRLLNRGSDLAPREARFLLELARLRLRTPLLRADAERLLGKAVTVAVAAADTAMIAESASEFGRLFERRYRTTRKRHVYIANIFFDPYAARNRLHYVREFLEHQIRPIENAGAADRAEADRLYRLALSVDPEHVASAVGLLGLLYDEQRYPEMRAVAAPFLTRGYDVRHPNPIPGEADVASVASIAFADGLAAARLAAPADAQRAFAVGLARLSPRERRDLLDISRLLTRGDSVRVAGLTDTARDATIRSFWETADPLISTPENEAQVEYYARVAISMLRYDDAEQGVRGWRTDRGTIVIRYGEPPVEVLLPPANDISARDVTGRIVTVFSYPALELEFVFSGPPAMNSAGFAGDFRDVADQRRNDEPFRLDDVAARTRVDSMSVQVARFRGRSANEYQVLTAAAARPARFYDGVEIDRGQLSIRSFRGSPDRLRLVDSQQVTVTLPTSRPVEYLRLDTLPVGDHRVRIEVVDPGVQSAAARASVAVSLPPMRDTTLMLSDILLGTRAPDGMGRTLRSLADAGVRPLFGTRIAPRDTFSLYVEAYGLRPDARGDVQVEITLAVTLLEISRSGPTIERWLGNIADVVGLTPEGDKQLGMRFSRTERLDGRDRVPLLTSIGMGTAPSGRYRLDVLMREIGSDRRTQVSREFTIGSIGESGK</sequence>
<gene>
    <name evidence="2" type="ORF">HKW67_11340</name>
</gene>
<reference evidence="2 3" key="1">
    <citation type="submission" date="2020-05" db="EMBL/GenBank/DDBJ databases">
        <title>Complete genome sequence of Gemmatimonas greenlandica TET16.</title>
        <authorList>
            <person name="Zeng Y."/>
        </authorList>
    </citation>
    <scope>NUCLEOTIDE SEQUENCE [LARGE SCALE GENOMIC DNA]</scope>
    <source>
        <strain evidence="2 3">TET16</strain>
    </source>
</reference>
<evidence type="ECO:0000313" key="3">
    <source>
        <dbReference type="Proteomes" id="UP000500938"/>
    </source>
</evidence>
<name>A0A6M4IMZ7_9BACT</name>
<dbReference type="PROSITE" id="PS50005">
    <property type="entry name" value="TPR"/>
    <property type="match status" value="1"/>
</dbReference>
<dbReference type="InterPro" id="IPR019734">
    <property type="entry name" value="TPR_rpt"/>
</dbReference>
<dbReference type="EMBL" id="CP053085">
    <property type="protein sequence ID" value="QJR36060.1"/>
    <property type="molecule type" value="Genomic_DNA"/>
</dbReference>
<protein>
    <submittedName>
        <fullName evidence="2">GWxTD domain-containing protein</fullName>
    </submittedName>
</protein>
<dbReference type="Gene3D" id="1.25.40.10">
    <property type="entry name" value="Tetratricopeptide repeat domain"/>
    <property type="match status" value="1"/>
</dbReference>
<evidence type="ECO:0000313" key="2">
    <source>
        <dbReference type="EMBL" id="QJR36060.1"/>
    </source>
</evidence>
<proteinExistence type="predicted"/>
<dbReference type="InterPro" id="IPR011990">
    <property type="entry name" value="TPR-like_helical_dom_sf"/>
</dbReference>
<organism evidence="2 3">
    <name type="scientific">Gemmatimonas groenlandica</name>
    <dbReference type="NCBI Taxonomy" id="2732249"/>
    <lineage>
        <taxon>Bacteria</taxon>
        <taxon>Pseudomonadati</taxon>
        <taxon>Gemmatimonadota</taxon>
        <taxon>Gemmatimonadia</taxon>
        <taxon>Gemmatimonadales</taxon>
        <taxon>Gemmatimonadaceae</taxon>
        <taxon>Gemmatimonas</taxon>
    </lineage>
</organism>
<keyword evidence="3" id="KW-1185">Reference proteome</keyword>
<dbReference type="Proteomes" id="UP000500938">
    <property type="component" value="Chromosome"/>
</dbReference>
<feature type="repeat" description="TPR" evidence="1">
    <location>
        <begin position="25"/>
        <end position="58"/>
    </location>
</feature>
<dbReference type="InterPro" id="IPR030959">
    <property type="entry name" value="GWxTD_dom"/>
</dbReference>
<dbReference type="SUPFAM" id="SSF48452">
    <property type="entry name" value="TPR-like"/>
    <property type="match status" value="1"/>
</dbReference>
<evidence type="ECO:0000256" key="1">
    <source>
        <dbReference type="PROSITE-ProRule" id="PRU00339"/>
    </source>
</evidence>
<dbReference type="AlphaFoldDB" id="A0A6M4IMZ7"/>
<accession>A0A6M4IMZ7</accession>
<keyword evidence="1" id="KW-0802">TPR repeat</keyword>
<dbReference type="KEGG" id="ggr:HKW67_11340"/>